<feature type="non-terminal residue" evidence="3">
    <location>
        <position position="1"/>
    </location>
</feature>
<sequence>SESSENSEGTSSDKLSALPGEAPSPSGRNRANRAERNAIPTSPSAPSLQSLLGVRPFPSPSDHDALRATTSEGSVGKNSPHQRVSFEGSRSFSPTPNHSPRANVHVHPLLRDATTASPRGIDSTMATIPHSSDPPRPPSVARMGGVSSSRKASYDSPISNSAPHSRAASPMRIFNWSAFHRTHSREEPFVPVDPFQLRTRFRRFSFHSPDLENNHLPFDPSCDDGPFCCLPPLSCSPKDRVLSFLRDSRYFIIDTLPRQIYLHLLLRLPSLYFSRIARVYEDAQLGKPDLDRMIECYFGSRQQQQQQRPRTSSPLPPGAHFHPGPLLPFPEEWTTANVPPALVRFKHSWEAFIDSLLREWKTLNLVSALLLSAILSMFQNQEMAGDPVTRTAALLSLTCALMSLLYGCVYIVRFGTMRSMYKATRWAEEAGRTTTFILWNIWVLLAMPAIWLAWSMIFFITAILSFVWRSGSTTDPASPAPLGPSAELGPRIAVSSLFLLGLIYFGAIVKTLHNYGRREQERERDRDREERGRETMRSSRGRERTRRAERGRNEPSDRERATDQTGLSAVMGLGLTGLDGFASPRSSEEMQPEKHQGLAPSV</sequence>
<dbReference type="OrthoDB" id="3062801at2759"/>
<keyword evidence="2" id="KW-0472">Membrane</keyword>
<dbReference type="EMBL" id="KN839908">
    <property type="protein sequence ID" value="KIJ58850.1"/>
    <property type="molecule type" value="Genomic_DNA"/>
</dbReference>
<feature type="compositionally biased region" description="Polar residues" evidence="1">
    <location>
        <begin position="146"/>
        <end position="163"/>
    </location>
</feature>
<feature type="transmembrane region" description="Helical" evidence="2">
    <location>
        <begin position="436"/>
        <end position="468"/>
    </location>
</feature>
<feature type="transmembrane region" description="Helical" evidence="2">
    <location>
        <begin position="488"/>
        <end position="509"/>
    </location>
</feature>
<evidence type="ECO:0000256" key="1">
    <source>
        <dbReference type="SAM" id="MobiDB-lite"/>
    </source>
</evidence>
<dbReference type="Proteomes" id="UP000053820">
    <property type="component" value="Unassembled WGS sequence"/>
</dbReference>
<feature type="compositionally biased region" description="Low complexity" evidence="1">
    <location>
        <begin position="1"/>
        <end position="12"/>
    </location>
</feature>
<reference evidence="3 4" key="1">
    <citation type="submission" date="2014-04" db="EMBL/GenBank/DDBJ databases">
        <title>Evolutionary Origins and Diversification of the Mycorrhizal Mutualists.</title>
        <authorList>
            <consortium name="DOE Joint Genome Institute"/>
            <consortium name="Mycorrhizal Genomics Consortium"/>
            <person name="Kohler A."/>
            <person name="Kuo A."/>
            <person name="Nagy L.G."/>
            <person name="Floudas D."/>
            <person name="Copeland A."/>
            <person name="Barry K.W."/>
            <person name="Cichocki N."/>
            <person name="Veneault-Fourrey C."/>
            <person name="LaButti K."/>
            <person name="Lindquist E.A."/>
            <person name="Lipzen A."/>
            <person name="Lundell T."/>
            <person name="Morin E."/>
            <person name="Murat C."/>
            <person name="Riley R."/>
            <person name="Ohm R."/>
            <person name="Sun H."/>
            <person name="Tunlid A."/>
            <person name="Henrissat B."/>
            <person name="Grigoriev I.V."/>
            <person name="Hibbett D.S."/>
            <person name="Martin F."/>
        </authorList>
    </citation>
    <scope>NUCLEOTIDE SEQUENCE [LARGE SCALE GENOMIC DNA]</scope>
    <source>
        <strain evidence="3 4">MD-312</strain>
    </source>
</reference>
<feature type="region of interest" description="Disordered" evidence="1">
    <location>
        <begin position="1"/>
        <end position="165"/>
    </location>
</feature>
<dbReference type="HOGENOM" id="CLU_020877_1_0_1"/>
<name>A0A0C9VMH8_9AGAM</name>
<proteinExistence type="predicted"/>
<feature type="region of interest" description="Disordered" evidence="1">
    <location>
        <begin position="516"/>
        <end position="602"/>
    </location>
</feature>
<protein>
    <submittedName>
        <fullName evidence="3">Uncharacterized protein</fullName>
    </submittedName>
</protein>
<keyword evidence="2" id="KW-1133">Transmembrane helix</keyword>
<feature type="compositionally biased region" description="Basic and acidic residues" evidence="1">
    <location>
        <begin position="586"/>
        <end position="596"/>
    </location>
</feature>
<feature type="compositionally biased region" description="Polar residues" evidence="1">
    <location>
        <begin position="68"/>
        <end position="100"/>
    </location>
</feature>
<organism evidence="3 4">
    <name type="scientific">Hydnomerulius pinastri MD-312</name>
    <dbReference type="NCBI Taxonomy" id="994086"/>
    <lineage>
        <taxon>Eukaryota</taxon>
        <taxon>Fungi</taxon>
        <taxon>Dikarya</taxon>
        <taxon>Basidiomycota</taxon>
        <taxon>Agaricomycotina</taxon>
        <taxon>Agaricomycetes</taxon>
        <taxon>Agaricomycetidae</taxon>
        <taxon>Boletales</taxon>
        <taxon>Boletales incertae sedis</taxon>
        <taxon>Leucogyrophana</taxon>
    </lineage>
</organism>
<feature type="compositionally biased region" description="Basic and acidic residues" evidence="1">
    <location>
        <begin position="516"/>
        <end position="562"/>
    </location>
</feature>
<keyword evidence="4" id="KW-1185">Reference proteome</keyword>
<evidence type="ECO:0000313" key="3">
    <source>
        <dbReference type="EMBL" id="KIJ58850.1"/>
    </source>
</evidence>
<feature type="transmembrane region" description="Helical" evidence="2">
    <location>
        <begin position="392"/>
        <end position="415"/>
    </location>
</feature>
<dbReference type="AlphaFoldDB" id="A0A0C9VMH8"/>
<gene>
    <name evidence="3" type="ORF">HYDPIDRAFT_101875</name>
</gene>
<feature type="compositionally biased region" description="Polar residues" evidence="1">
    <location>
        <begin position="39"/>
        <end position="50"/>
    </location>
</feature>
<keyword evidence="2" id="KW-0812">Transmembrane</keyword>
<evidence type="ECO:0000256" key="2">
    <source>
        <dbReference type="SAM" id="Phobius"/>
    </source>
</evidence>
<accession>A0A0C9VMH8</accession>
<evidence type="ECO:0000313" key="4">
    <source>
        <dbReference type="Proteomes" id="UP000053820"/>
    </source>
</evidence>